<proteinExistence type="predicted"/>
<evidence type="ECO:0000313" key="1">
    <source>
        <dbReference type="EMBL" id="KAJ1373295.1"/>
    </source>
</evidence>
<name>A0AAD5WKQ3_PARTN</name>
<reference evidence="1" key="1">
    <citation type="submission" date="2021-06" db="EMBL/GenBank/DDBJ databases">
        <title>Parelaphostrongylus tenuis whole genome reference sequence.</title>
        <authorList>
            <person name="Garwood T.J."/>
            <person name="Larsen P.A."/>
            <person name="Fountain-Jones N.M."/>
            <person name="Garbe J.R."/>
            <person name="Macchietto M.G."/>
            <person name="Kania S.A."/>
            <person name="Gerhold R.W."/>
            <person name="Richards J.E."/>
            <person name="Wolf T.M."/>
        </authorList>
    </citation>
    <scope>NUCLEOTIDE SEQUENCE</scope>
    <source>
        <strain evidence="1">MNPRO001-30</strain>
        <tissue evidence="1">Meninges</tissue>
    </source>
</reference>
<dbReference type="EMBL" id="JAHQIW010007254">
    <property type="protein sequence ID" value="KAJ1373295.1"/>
    <property type="molecule type" value="Genomic_DNA"/>
</dbReference>
<comment type="caution">
    <text evidence="1">The sequence shown here is derived from an EMBL/GenBank/DDBJ whole genome shotgun (WGS) entry which is preliminary data.</text>
</comment>
<dbReference type="Proteomes" id="UP001196413">
    <property type="component" value="Unassembled WGS sequence"/>
</dbReference>
<evidence type="ECO:0000313" key="2">
    <source>
        <dbReference type="Proteomes" id="UP001196413"/>
    </source>
</evidence>
<accession>A0AAD5WKQ3</accession>
<keyword evidence="2" id="KW-1185">Reference proteome</keyword>
<protein>
    <submittedName>
        <fullName evidence="1">Uncharacterized protein</fullName>
    </submittedName>
</protein>
<gene>
    <name evidence="1" type="ORF">KIN20_035656</name>
</gene>
<organism evidence="1 2">
    <name type="scientific">Parelaphostrongylus tenuis</name>
    <name type="common">Meningeal worm</name>
    <dbReference type="NCBI Taxonomy" id="148309"/>
    <lineage>
        <taxon>Eukaryota</taxon>
        <taxon>Metazoa</taxon>
        <taxon>Ecdysozoa</taxon>
        <taxon>Nematoda</taxon>
        <taxon>Chromadorea</taxon>
        <taxon>Rhabditida</taxon>
        <taxon>Rhabditina</taxon>
        <taxon>Rhabditomorpha</taxon>
        <taxon>Strongyloidea</taxon>
        <taxon>Metastrongylidae</taxon>
        <taxon>Parelaphostrongylus</taxon>
    </lineage>
</organism>
<sequence length="86" mass="9378">MTTILDFNASLSLRKLLLMRSEQMKTDLMCWEEFLANGVATSAHRLRAVLEGAVCVYVSEGSGSCVSAYMIAFILSIRDTAIAVAD</sequence>
<dbReference type="AlphaFoldDB" id="A0AAD5WKQ3"/>